<dbReference type="Pfam" id="PF00155">
    <property type="entry name" value="Aminotran_1_2"/>
    <property type="match status" value="1"/>
</dbReference>
<reference evidence="8" key="1">
    <citation type="submission" date="2019-04" db="EMBL/GenBank/DDBJ databases">
        <title>Genome sequence of Pseudomonas putida 1290, an auxin catabolizing strain.</title>
        <authorList>
            <person name="Laird T.S."/>
            <person name="Leveau J.H.J."/>
        </authorList>
    </citation>
    <scope>NUCLEOTIDE SEQUENCE [LARGE SCALE GENOMIC DNA]</scope>
    <source>
        <strain evidence="8">1290</strain>
    </source>
</reference>
<dbReference type="InterPro" id="IPR051446">
    <property type="entry name" value="HTH_trans_reg/aminotransferase"/>
</dbReference>
<dbReference type="Pfam" id="PF00392">
    <property type="entry name" value="GntR"/>
    <property type="match status" value="1"/>
</dbReference>
<dbReference type="OrthoDB" id="9808770at2"/>
<dbReference type="Gene3D" id="1.10.10.10">
    <property type="entry name" value="Winged helix-like DNA-binding domain superfamily/Winged helix DNA-binding domain"/>
    <property type="match status" value="1"/>
</dbReference>
<evidence type="ECO:0000256" key="4">
    <source>
        <dbReference type="ARBA" id="ARBA00023125"/>
    </source>
</evidence>
<dbReference type="SMART" id="SM00345">
    <property type="entry name" value="HTH_GNTR"/>
    <property type="match status" value="1"/>
</dbReference>
<dbReference type="SUPFAM" id="SSF46785">
    <property type="entry name" value="Winged helix' DNA-binding domain"/>
    <property type="match status" value="1"/>
</dbReference>
<dbReference type="PRINTS" id="PR00035">
    <property type="entry name" value="HTHGNTR"/>
</dbReference>
<gene>
    <name evidence="7" type="ORF">E6B08_29870</name>
</gene>
<dbReference type="GO" id="GO:0008483">
    <property type="term" value="F:transaminase activity"/>
    <property type="evidence" value="ECO:0007669"/>
    <property type="project" value="UniProtKB-KW"/>
</dbReference>
<dbReference type="InterPro" id="IPR036388">
    <property type="entry name" value="WH-like_DNA-bd_sf"/>
</dbReference>
<dbReference type="PANTHER" id="PTHR46577:SF1">
    <property type="entry name" value="HTH-TYPE TRANSCRIPTIONAL REGULATORY PROTEIN GABR"/>
    <property type="match status" value="1"/>
</dbReference>
<evidence type="ECO:0000256" key="2">
    <source>
        <dbReference type="ARBA" id="ARBA00022898"/>
    </source>
</evidence>
<evidence type="ECO:0000313" key="8">
    <source>
        <dbReference type="Proteomes" id="UP000298551"/>
    </source>
</evidence>
<keyword evidence="3" id="KW-0805">Transcription regulation</keyword>
<dbReference type="GO" id="GO:0003677">
    <property type="term" value="F:DNA binding"/>
    <property type="evidence" value="ECO:0007669"/>
    <property type="project" value="UniProtKB-KW"/>
</dbReference>
<evidence type="ECO:0000313" key="7">
    <source>
        <dbReference type="EMBL" id="QCI15313.1"/>
    </source>
</evidence>
<accession>A0A4D6XH53</accession>
<dbReference type="PROSITE" id="PS50949">
    <property type="entry name" value="HTH_GNTR"/>
    <property type="match status" value="1"/>
</dbReference>
<keyword evidence="7" id="KW-0808">Transferase</keyword>
<dbReference type="InterPro" id="IPR015424">
    <property type="entry name" value="PyrdxlP-dep_Trfase"/>
</dbReference>
<evidence type="ECO:0000256" key="1">
    <source>
        <dbReference type="ARBA" id="ARBA00005384"/>
    </source>
</evidence>
<dbReference type="InterPro" id="IPR000524">
    <property type="entry name" value="Tscrpt_reg_HTH_GntR"/>
</dbReference>
<proteinExistence type="inferred from homology"/>
<comment type="similarity">
    <text evidence="1">In the C-terminal section; belongs to the class-I pyridoxal-phosphate-dependent aminotransferase family.</text>
</comment>
<name>A0A4D6XH53_PSEPU</name>
<dbReference type="GO" id="GO:0003700">
    <property type="term" value="F:DNA-binding transcription factor activity"/>
    <property type="evidence" value="ECO:0007669"/>
    <property type="project" value="InterPro"/>
</dbReference>
<dbReference type="GO" id="GO:0030170">
    <property type="term" value="F:pyridoxal phosphate binding"/>
    <property type="evidence" value="ECO:0007669"/>
    <property type="project" value="InterPro"/>
</dbReference>
<keyword evidence="2" id="KW-0663">Pyridoxal phosphate</keyword>
<evidence type="ECO:0000256" key="5">
    <source>
        <dbReference type="ARBA" id="ARBA00023163"/>
    </source>
</evidence>
<evidence type="ECO:0000259" key="6">
    <source>
        <dbReference type="PROSITE" id="PS50949"/>
    </source>
</evidence>
<sequence length="509" mass="55517">MSERPLVLPFDPAGIVLDRRRRLSQQLYQALRARVLDGRLSSGTRLPATRELANMLGLSRNSVVRAYDQLYAEGYIESRVGDGTYVSRLPKLSTQLSTGLSLGLSTGLSTFEQENTGDLSSGARTSEPLRRLKKHHLAPPKSGAPRAFRVGIPAFDLFPFDVWAKLQAGFWRNPDPAQLGYGDPAGEPVLRELIAAYLRRSRGLSCVAEQIVITSGAQQAISLCAQLLLQPGDAVAVENPGYRAAGHAFAVAGAKVVGVAVDHDGMDCSRLAQVADCRLAYVTPAHQYPTGVTMSLARRLELLAWAERGDGWIIEDDYDGEYRYSGAPLSPLAALDRGGRVLYVGTFGKIAFPALRLGYLVLPPRLVEAFSQGRALAVRHSEVGSQCVMAEFMAQGHFQRHIRRMRKAALSRRNVLKAGWPFDVAGLGPMPEVAAGLHVKVDVDNFAREQELVARAEEVGVEMSPLSGYWLPDSEVPVDKRAGLVLGFAAVPEGEIAEALMRLRKAWRR</sequence>
<evidence type="ECO:0000256" key="3">
    <source>
        <dbReference type="ARBA" id="ARBA00023015"/>
    </source>
</evidence>
<dbReference type="InterPro" id="IPR036390">
    <property type="entry name" value="WH_DNA-bd_sf"/>
</dbReference>
<feature type="domain" description="HTH gntR-type" evidence="6">
    <location>
        <begin position="21"/>
        <end position="89"/>
    </location>
</feature>
<keyword evidence="5" id="KW-0804">Transcription</keyword>
<dbReference type="InterPro" id="IPR004839">
    <property type="entry name" value="Aminotransferase_I/II_large"/>
</dbReference>
<dbReference type="AlphaFoldDB" id="A0A4D6XH53"/>
<dbReference type="InterPro" id="IPR015421">
    <property type="entry name" value="PyrdxlP-dep_Trfase_major"/>
</dbReference>
<keyword evidence="7" id="KW-0032">Aminotransferase</keyword>
<protein>
    <submittedName>
        <fullName evidence="7">PLP-dependent aminotransferase family protein</fullName>
    </submittedName>
</protein>
<keyword evidence="4" id="KW-0238">DNA-binding</keyword>
<dbReference type="Gene3D" id="3.40.640.10">
    <property type="entry name" value="Type I PLP-dependent aspartate aminotransferase-like (Major domain)"/>
    <property type="match status" value="1"/>
</dbReference>
<organism evidence="7 8">
    <name type="scientific">Pseudomonas putida</name>
    <name type="common">Arthrobacter siderocapsulatus</name>
    <dbReference type="NCBI Taxonomy" id="303"/>
    <lineage>
        <taxon>Bacteria</taxon>
        <taxon>Pseudomonadati</taxon>
        <taxon>Pseudomonadota</taxon>
        <taxon>Gammaproteobacteria</taxon>
        <taxon>Pseudomonadales</taxon>
        <taxon>Pseudomonadaceae</taxon>
        <taxon>Pseudomonas</taxon>
    </lineage>
</organism>
<dbReference type="CDD" id="cd00609">
    <property type="entry name" value="AAT_like"/>
    <property type="match status" value="1"/>
</dbReference>
<dbReference type="Proteomes" id="UP000298551">
    <property type="component" value="Chromosome"/>
</dbReference>
<dbReference type="SUPFAM" id="SSF53383">
    <property type="entry name" value="PLP-dependent transferases"/>
    <property type="match status" value="1"/>
</dbReference>
<dbReference type="RefSeq" id="WP_136917257.1">
    <property type="nucleotide sequence ID" value="NZ_CP039371.1"/>
</dbReference>
<dbReference type="CDD" id="cd07377">
    <property type="entry name" value="WHTH_GntR"/>
    <property type="match status" value="1"/>
</dbReference>
<dbReference type="PANTHER" id="PTHR46577">
    <property type="entry name" value="HTH-TYPE TRANSCRIPTIONAL REGULATORY PROTEIN GABR"/>
    <property type="match status" value="1"/>
</dbReference>
<dbReference type="EMBL" id="CP039371">
    <property type="protein sequence ID" value="QCI15313.1"/>
    <property type="molecule type" value="Genomic_DNA"/>
</dbReference>